<reference evidence="7 8" key="2">
    <citation type="submission" date="2015-11" db="EMBL/GenBank/DDBJ databases">
        <authorList>
            <person name="Zhang Y."/>
            <person name="Guo Z."/>
        </authorList>
    </citation>
    <scope>NUCLEOTIDE SEQUENCE [LARGE SCALE GENOMIC DNA]</scope>
    <source>
        <strain evidence="7">JGI-4</strain>
    </source>
</reference>
<evidence type="ECO:0000256" key="1">
    <source>
        <dbReference type="ARBA" id="ARBA00004127"/>
    </source>
</evidence>
<reference evidence="6 9" key="1">
    <citation type="submission" date="2015-11" db="EMBL/GenBank/DDBJ databases">
        <authorList>
            <person name="Varghese N."/>
        </authorList>
    </citation>
    <scope>NUCLEOTIDE SEQUENCE [LARGE SCALE GENOMIC DNA]</scope>
    <source>
        <strain evidence="6 9">JGI-8</strain>
    </source>
</reference>
<evidence type="ECO:0000256" key="2">
    <source>
        <dbReference type="ARBA" id="ARBA00022692"/>
    </source>
</evidence>
<dbReference type="PANTHER" id="PTHR12714:SF9">
    <property type="entry name" value="PROTEIN-S-ISOPRENYLCYSTEINE O-METHYLTRANSFERASE"/>
    <property type="match status" value="1"/>
</dbReference>
<keyword evidence="3 5" id="KW-1133">Transmembrane helix</keyword>
<dbReference type="Proteomes" id="UP000182200">
    <property type="component" value="Unassembled WGS sequence"/>
</dbReference>
<evidence type="ECO:0000313" key="7">
    <source>
        <dbReference type="EMBL" id="CUU08174.1"/>
    </source>
</evidence>
<dbReference type="EMBL" id="FAOP01000008">
    <property type="protein sequence ID" value="CUU08174.1"/>
    <property type="molecule type" value="Genomic_DNA"/>
</dbReference>
<keyword evidence="7" id="KW-0489">Methyltransferase</keyword>
<evidence type="ECO:0000313" key="6">
    <source>
        <dbReference type="EMBL" id="CUS77030.1"/>
    </source>
</evidence>
<dbReference type="STRING" id="1633631.GCA_001442925_02018"/>
<dbReference type="AlphaFoldDB" id="A0A0P1LI46"/>
<dbReference type="Proteomes" id="UP000182011">
    <property type="component" value="Unassembled WGS sequence"/>
</dbReference>
<keyword evidence="2 5" id="KW-0812">Transmembrane</keyword>
<dbReference type="GO" id="GO:0032259">
    <property type="term" value="P:methylation"/>
    <property type="evidence" value="ECO:0007669"/>
    <property type="project" value="UniProtKB-KW"/>
</dbReference>
<keyword evidence="4 5" id="KW-0472">Membrane</keyword>
<comment type="subcellular location">
    <subcellularLocation>
        <location evidence="1">Endomembrane system</location>
        <topology evidence="1">Multi-pass membrane protein</topology>
    </subcellularLocation>
</comment>
<name>A0A0P1LI46_9BACT</name>
<evidence type="ECO:0000313" key="9">
    <source>
        <dbReference type="Proteomes" id="UP000182200"/>
    </source>
</evidence>
<keyword evidence="9" id="KW-1185">Reference proteome</keyword>
<dbReference type="PANTHER" id="PTHR12714">
    <property type="entry name" value="PROTEIN-S ISOPRENYLCYSTEINE O-METHYLTRANSFERASE"/>
    <property type="match status" value="1"/>
</dbReference>
<protein>
    <submittedName>
        <fullName evidence="7">Phospholipid methyltransferase</fullName>
    </submittedName>
</protein>
<feature type="transmembrane region" description="Helical" evidence="5">
    <location>
        <begin position="89"/>
        <end position="116"/>
    </location>
</feature>
<dbReference type="Gene3D" id="1.20.120.1630">
    <property type="match status" value="1"/>
</dbReference>
<accession>A0A0N7MZQ9</accession>
<keyword evidence="7" id="KW-0808">Transferase</keyword>
<evidence type="ECO:0000313" key="8">
    <source>
        <dbReference type="Proteomes" id="UP000182011"/>
    </source>
</evidence>
<accession>A0A0P1M2G8</accession>
<organism evidence="7 8">
    <name type="scientific">Candidatus Kryptonium thompsonii</name>
    <dbReference type="NCBI Taxonomy" id="1633631"/>
    <lineage>
        <taxon>Bacteria</taxon>
        <taxon>Pseudomonadati</taxon>
        <taxon>Candidatus Kryptoniota</taxon>
        <taxon>Candidatus Kryptonium</taxon>
    </lineage>
</organism>
<dbReference type="EMBL" id="CZVI01000001">
    <property type="protein sequence ID" value="CUS77030.1"/>
    <property type="molecule type" value="Genomic_DNA"/>
</dbReference>
<sequence length="198" mass="22783">MSSDFRQKIFSYRSYTPIPFLIVMVIFANPTLLSLVVGFIIALVGELIRIWGVGYAGSETRTTGPVGGSKLVTNGPYAYVRNPLYIGNMLIYLGFGVMSMALFPYFQIAGLVYFFIQYYLIVTLEEEYLSKTFADEYERYFNNVPRFIPRLKKYEFAGNLKFDLKEALRSERRTLQAFFGVTFLNVFIFLLKNNLSTS</sequence>
<feature type="transmembrane region" description="Helical" evidence="5">
    <location>
        <begin position="20"/>
        <end position="44"/>
    </location>
</feature>
<dbReference type="GO" id="GO:0012505">
    <property type="term" value="C:endomembrane system"/>
    <property type="evidence" value="ECO:0007669"/>
    <property type="project" value="UniProtKB-SubCell"/>
</dbReference>
<accession>A0A0N7MNY3</accession>
<evidence type="ECO:0000256" key="3">
    <source>
        <dbReference type="ARBA" id="ARBA00022989"/>
    </source>
</evidence>
<dbReference type="RefSeq" id="WP_075426281.1">
    <property type="nucleotide sequence ID" value="NZ_CZVI01000001.1"/>
</dbReference>
<evidence type="ECO:0000256" key="5">
    <source>
        <dbReference type="SAM" id="Phobius"/>
    </source>
</evidence>
<accession>A0A0P1MI92</accession>
<accession>A0A0P1M1G2</accession>
<accession>A0A0P1MBC5</accession>
<dbReference type="GO" id="GO:0008168">
    <property type="term" value="F:methyltransferase activity"/>
    <property type="evidence" value="ECO:0007669"/>
    <property type="project" value="UniProtKB-KW"/>
</dbReference>
<proteinExistence type="predicted"/>
<accession>A0A0P1LI46</accession>
<gene>
    <name evidence="7" type="ORF">JGI4_02023</name>
    <name evidence="6" type="ORF">JGI8_00077</name>
</gene>
<evidence type="ECO:0000256" key="4">
    <source>
        <dbReference type="ARBA" id="ARBA00023136"/>
    </source>
</evidence>
<feature type="transmembrane region" description="Helical" evidence="5">
    <location>
        <begin position="174"/>
        <end position="191"/>
    </location>
</feature>
<accession>A0A0S4NAH0</accession>
<dbReference type="InterPro" id="IPR007318">
    <property type="entry name" value="Phopholipid_MeTrfase"/>
</dbReference>
<accession>A0A0P1P2K7</accession>
<accession>A0A0P1LBR4</accession>
<dbReference type="Pfam" id="PF04191">
    <property type="entry name" value="PEMT"/>
    <property type="match status" value="1"/>
</dbReference>